<feature type="region of interest" description="Disordered" evidence="1">
    <location>
        <begin position="103"/>
        <end position="167"/>
    </location>
</feature>
<proteinExistence type="predicted"/>
<dbReference type="EMBL" id="MDYN01000002">
    <property type="protein sequence ID" value="OQD89467.1"/>
    <property type="molecule type" value="Genomic_DNA"/>
</dbReference>
<sequence>MSLKYRLGPTPPGMPSVIGNNNGDLAPGPWVDYVFSNSWCKGPGMIRELMSMTPRRELQTRNKMAEQIRPSFLGGACANCVATGNQRNRCSLQSMAIEDDATEPISNSAQQSLDFDLGPVTKRERQGSDQESEYVSSDKSLAPVLAITEGQDTTQRQNKRLKTSTTSSNEASTFRKLWVKLADVDHPPGNWDMHVSMGNLEKLRLDRSQNAVASRLVGNGLSASETDFLKNFLKKLPAKVQTILQDINSDEDTSAVRDAISYIEVLGEIKPKINAMKNGPVKDAYKNLFSHFDSFKPKPTTIGITQSLPTSKQTPGSTEITKSSTPTKPMLGAVEVTRDVTPYPSPRTMEAGQQLLRSFQQEGDRLRQEQDSRRHSDQAEVQEPHIDQKDVDLQLQRELDSQKPKNISRQRGVSLSLRKTELEK</sequence>
<name>A0A1V6QKI3_9EURO</name>
<keyword evidence="3" id="KW-1185">Reference proteome</keyword>
<dbReference type="Proteomes" id="UP000191672">
    <property type="component" value="Unassembled WGS sequence"/>
</dbReference>
<evidence type="ECO:0000313" key="3">
    <source>
        <dbReference type="Proteomes" id="UP000191672"/>
    </source>
</evidence>
<feature type="compositionally biased region" description="Polar residues" evidence="1">
    <location>
        <begin position="104"/>
        <end position="113"/>
    </location>
</feature>
<comment type="caution">
    <text evidence="2">The sequence shown here is derived from an EMBL/GenBank/DDBJ whole genome shotgun (WGS) entry which is preliminary data.</text>
</comment>
<feature type="compositionally biased region" description="Polar residues" evidence="1">
    <location>
        <begin position="404"/>
        <end position="413"/>
    </location>
</feature>
<evidence type="ECO:0000313" key="2">
    <source>
        <dbReference type="EMBL" id="OQD89467.1"/>
    </source>
</evidence>
<reference evidence="3" key="1">
    <citation type="journal article" date="2017" name="Nat. Microbiol.">
        <title>Global analysis of biosynthetic gene clusters reveals vast potential of secondary metabolite production in Penicillium species.</title>
        <authorList>
            <person name="Nielsen J.C."/>
            <person name="Grijseels S."/>
            <person name="Prigent S."/>
            <person name="Ji B."/>
            <person name="Dainat J."/>
            <person name="Nielsen K.F."/>
            <person name="Frisvad J.C."/>
            <person name="Workman M."/>
            <person name="Nielsen J."/>
        </authorList>
    </citation>
    <scope>NUCLEOTIDE SEQUENCE [LARGE SCALE GENOMIC DNA]</scope>
    <source>
        <strain evidence="3">IBT 31811</strain>
    </source>
</reference>
<gene>
    <name evidence="2" type="ORF">PENANT_c002G01013</name>
</gene>
<feature type="region of interest" description="Disordered" evidence="1">
    <location>
        <begin position="304"/>
        <end position="329"/>
    </location>
</feature>
<feature type="compositionally biased region" description="Polar residues" evidence="1">
    <location>
        <begin position="304"/>
        <end position="327"/>
    </location>
</feature>
<feature type="compositionally biased region" description="Basic and acidic residues" evidence="1">
    <location>
        <begin position="362"/>
        <end position="403"/>
    </location>
</feature>
<dbReference type="AlphaFoldDB" id="A0A1V6QKI3"/>
<feature type="region of interest" description="Disordered" evidence="1">
    <location>
        <begin position="358"/>
        <end position="424"/>
    </location>
</feature>
<evidence type="ECO:0000256" key="1">
    <source>
        <dbReference type="SAM" id="MobiDB-lite"/>
    </source>
</evidence>
<protein>
    <submittedName>
        <fullName evidence="2">Uncharacterized protein</fullName>
    </submittedName>
</protein>
<accession>A0A1V6QKI3</accession>
<organism evidence="2 3">
    <name type="scientific">Penicillium antarcticum</name>
    <dbReference type="NCBI Taxonomy" id="416450"/>
    <lineage>
        <taxon>Eukaryota</taxon>
        <taxon>Fungi</taxon>
        <taxon>Dikarya</taxon>
        <taxon>Ascomycota</taxon>
        <taxon>Pezizomycotina</taxon>
        <taxon>Eurotiomycetes</taxon>
        <taxon>Eurotiomycetidae</taxon>
        <taxon>Eurotiales</taxon>
        <taxon>Aspergillaceae</taxon>
        <taxon>Penicillium</taxon>
    </lineage>
</organism>